<dbReference type="Proteomes" id="UP000245506">
    <property type="component" value="Unassembled WGS sequence"/>
</dbReference>
<name>A0A317C6P7_9GAMM</name>
<evidence type="ECO:0000313" key="1">
    <source>
        <dbReference type="EMBL" id="PWQ93083.1"/>
    </source>
</evidence>
<evidence type="ECO:0008006" key="3">
    <source>
        <dbReference type="Google" id="ProtNLM"/>
    </source>
</evidence>
<proteinExistence type="predicted"/>
<accession>A0A317C6P7</accession>
<sequence length="88" mass="10131">MIDKSGDLDFITEAHKDNYTELHKVIVSIQRIRNNLFHGGKHGSRGEDDLERNKFLLEKGKIILDQLAELTLILHLTIQEGTEKLFMS</sequence>
<gene>
    <name evidence="1" type="ORF">DKT75_20550</name>
</gene>
<keyword evidence="2" id="KW-1185">Reference proteome</keyword>
<comment type="caution">
    <text evidence="1">The sequence shown here is derived from an EMBL/GenBank/DDBJ whole genome shotgun (WGS) entry which is preliminary data.</text>
</comment>
<dbReference type="AlphaFoldDB" id="A0A317C6P7"/>
<dbReference type="EMBL" id="QGKL01000043">
    <property type="protein sequence ID" value="PWQ93083.1"/>
    <property type="molecule type" value="Genomic_DNA"/>
</dbReference>
<organism evidence="1 2">
    <name type="scientific">Leucothrix arctica</name>
    <dbReference type="NCBI Taxonomy" id="1481894"/>
    <lineage>
        <taxon>Bacteria</taxon>
        <taxon>Pseudomonadati</taxon>
        <taxon>Pseudomonadota</taxon>
        <taxon>Gammaproteobacteria</taxon>
        <taxon>Thiotrichales</taxon>
        <taxon>Thiotrichaceae</taxon>
        <taxon>Leucothrix</taxon>
    </lineage>
</organism>
<evidence type="ECO:0000313" key="2">
    <source>
        <dbReference type="Proteomes" id="UP000245506"/>
    </source>
</evidence>
<protein>
    <recommendedName>
        <fullName evidence="3">MAE-28990/MAE-18760-like HEPN domain-containing protein</fullName>
    </recommendedName>
</protein>
<reference evidence="1 2" key="1">
    <citation type="submission" date="2018-05" db="EMBL/GenBank/DDBJ databases">
        <title>Leucothrix arctica sp. nov., isolated from Arctic seawater.</title>
        <authorList>
            <person name="Choi A."/>
            <person name="Baek K."/>
        </authorList>
    </citation>
    <scope>NUCLEOTIDE SEQUENCE [LARGE SCALE GENOMIC DNA]</scope>
    <source>
        <strain evidence="1 2">IMCC9719</strain>
    </source>
</reference>